<evidence type="ECO:0000313" key="3">
    <source>
        <dbReference type="Proteomes" id="UP000593892"/>
    </source>
</evidence>
<organism evidence="2 3">
    <name type="scientific">Paludibaculum fermentans</name>
    <dbReference type="NCBI Taxonomy" id="1473598"/>
    <lineage>
        <taxon>Bacteria</taxon>
        <taxon>Pseudomonadati</taxon>
        <taxon>Acidobacteriota</taxon>
        <taxon>Terriglobia</taxon>
        <taxon>Bryobacterales</taxon>
        <taxon>Bryobacteraceae</taxon>
        <taxon>Paludibaculum</taxon>
    </lineage>
</organism>
<dbReference type="Proteomes" id="UP000593892">
    <property type="component" value="Chromosome"/>
</dbReference>
<keyword evidence="1" id="KW-0732">Signal</keyword>
<evidence type="ECO:0000256" key="1">
    <source>
        <dbReference type="SAM" id="SignalP"/>
    </source>
</evidence>
<gene>
    <name evidence="2" type="ORF">IRI77_23275</name>
</gene>
<accession>A0A7S7SII8</accession>
<dbReference type="KEGG" id="pfer:IRI77_23275"/>
<dbReference type="Gene3D" id="3.20.20.140">
    <property type="entry name" value="Metal-dependent hydrolases"/>
    <property type="match status" value="1"/>
</dbReference>
<reference evidence="2 3" key="1">
    <citation type="submission" date="2020-10" db="EMBL/GenBank/DDBJ databases">
        <title>Complete genome sequence of Paludibaculum fermentans P105T, a facultatively anaerobic acidobacterium capable of dissimilatory Fe(III) reduction.</title>
        <authorList>
            <person name="Dedysh S.N."/>
            <person name="Beletsky A.V."/>
            <person name="Kulichevskaya I.S."/>
            <person name="Mardanov A.V."/>
            <person name="Ravin N.V."/>
        </authorList>
    </citation>
    <scope>NUCLEOTIDE SEQUENCE [LARGE SCALE GENOMIC DNA]</scope>
    <source>
        <strain evidence="2 3">P105</strain>
    </source>
</reference>
<feature type="signal peptide" evidence="1">
    <location>
        <begin position="1"/>
        <end position="16"/>
    </location>
</feature>
<dbReference type="SUPFAM" id="SSF89550">
    <property type="entry name" value="PHP domain-like"/>
    <property type="match status" value="1"/>
</dbReference>
<evidence type="ECO:0008006" key="4">
    <source>
        <dbReference type="Google" id="ProtNLM"/>
    </source>
</evidence>
<name>A0A7S7SII8_PALFE</name>
<feature type="chain" id="PRO_5032846187" description="PHP domain protein" evidence="1">
    <location>
        <begin position="17"/>
        <end position="260"/>
    </location>
</feature>
<evidence type="ECO:0000313" key="2">
    <source>
        <dbReference type="EMBL" id="QOY85733.1"/>
    </source>
</evidence>
<dbReference type="EMBL" id="CP063849">
    <property type="protein sequence ID" value="QOY85733.1"/>
    <property type="molecule type" value="Genomic_DNA"/>
</dbReference>
<protein>
    <recommendedName>
        <fullName evidence="4">PHP domain protein</fullName>
    </recommendedName>
</protein>
<sequence>MISKYLILLCAPVMLAADLPKVDLHIHLHGEDHNTPEMKPADAAALSRKMGVRFGILAEGGCRGDIHDNQTLGEFLDEVRDQPLWRGLQVYGFDWANCLSSDLRGQLDYIAADALVFPDKNGKSIWLWLPNIEVGDAQDFMDRYVAFNERVLSQPIQIWANPTYVPEKLKAQYDALWTPARMDRLIQAAVRNHVAIEINAHFQVPSAAFIRRAKAAGAKFSFGSNSHVKGMGEIDYCLRIAQQCGLTAADIYVPARRPGR</sequence>
<keyword evidence="3" id="KW-1185">Reference proteome</keyword>
<dbReference type="RefSeq" id="WP_194447403.1">
    <property type="nucleotide sequence ID" value="NZ_CP063849.1"/>
</dbReference>
<dbReference type="AlphaFoldDB" id="A0A7S7SII8"/>
<proteinExistence type="predicted"/>
<dbReference type="InterPro" id="IPR016195">
    <property type="entry name" value="Pol/histidinol_Pase-like"/>
</dbReference>